<dbReference type="EMBL" id="CP106735">
    <property type="protein sequence ID" value="UXX80722.1"/>
    <property type="molecule type" value="Genomic_DNA"/>
</dbReference>
<evidence type="ECO:0000256" key="2">
    <source>
        <dbReference type="HAMAP-Rule" id="MF_00048"/>
    </source>
</evidence>
<evidence type="ECO:0000313" key="4">
    <source>
        <dbReference type="Proteomes" id="UP001062165"/>
    </source>
</evidence>
<dbReference type="InterPro" id="IPR011856">
    <property type="entry name" value="tRNA_endonuc-like_dom_sf"/>
</dbReference>
<dbReference type="Gene3D" id="3.40.1350.10">
    <property type="match status" value="1"/>
</dbReference>
<evidence type="ECO:0000256" key="1">
    <source>
        <dbReference type="ARBA" id="ARBA00006738"/>
    </source>
</evidence>
<sequence length="127" mass="14868">MDTLAESIADLTPFQTPKAQGHKAEDLALDYLLRKSYVLADRNYRHKKSEIDLIMRQKETLVFVEVKYRSSTKFGHPETFVSPNQQRSIIEGAEHYMITNNWQGNIRFDIIAVDAKYHITHFEDAFY</sequence>
<dbReference type="NCBIfam" id="NF009150">
    <property type="entry name" value="PRK12497.1-3"/>
    <property type="match status" value="1"/>
</dbReference>
<organism evidence="3 4">
    <name type="scientific">Reichenbachiella carrageenanivorans</name>
    <dbReference type="NCBI Taxonomy" id="2979869"/>
    <lineage>
        <taxon>Bacteria</taxon>
        <taxon>Pseudomonadati</taxon>
        <taxon>Bacteroidota</taxon>
        <taxon>Cytophagia</taxon>
        <taxon>Cytophagales</taxon>
        <taxon>Reichenbachiellaceae</taxon>
        <taxon>Reichenbachiella</taxon>
    </lineage>
</organism>
<proteinExistence type="inferred from homology"/>
<dbReference type="CDD" id="cd20736">
    <property type="entry name" value="PoNe_Nuclease"/>
    <property type="match status" value="1"/>
</dbReference>
<dbReference type="PANTHER" id="PTHR34039">
    <property type="entry name" value="UPF0102 PROTEIN YRAN"/>
    <property type="match status" value="1"/>
</dbReference>
<dbReference type="InterPro" id="IPR011335">
    <property type="entry name" value="Restrct_endonuc-II-like"/>
</dbReference>
<accession>A0ABY6D3I9</accession>
<protein>
    <recommendedName>
        <fullName evidence="2">UPF0102 protein N7E81_06370</fullName>
    </recommendedName>
</protein>
<dbReference type="Proteomes" id="UP001062165">
    <property type="component" value="Chromosome"/>
</dbReference>
<dbReference type="InterPro" id="IPR003509">
    <property type="entry name" value="UPF0102_YraN-like"/>
</dbReference>
<reference evidence="3" key="1">
    <citation type="submission" date="2022-10" db="EMBL/GenBank/DDBJ databases">
        <title>Comparative genomics and taxonomic characterization of three novel marine species of genus Reichenbachiella exhibiting antioxidant and polysaccharide degradation activities.</title>
        <authorList>
            <person name="Muhammad N."/>
            <person name="Lee Y.-J."/>
            <person name="Ko J."/>
            <person name="Kim S.-G."/>
        </authorList>
    </citation>
    <scope>NUCLEOTIDE SEQUENCE</scope>
    <source>
        <strain evidence="3">Wsw4-B4</strain>
    </source>
</reference>
<dbReference type="HAMAP" id="MF_00048">
    <property type="entry name" value="UPF0102"/>
    <property type="match status" value="1"/>
</dbReference>
<keyword evidence="4" id="KW-1185">Reference proteome</keyword>
<gene>
    <name evidence="3" type="ORF">N7E81_06370</name>
</gene>
<evidence type="ECO:0000313" key="3">
    <source>
        <dbReference type="EMBL" id="UXX80722.1"/>
    </source>
</evidence>
<dbReference type="Pfam" id="PF02021">
    <property type="entry name" value="UPF0102"/>
    <property type="match status" value="1"/>
</dbReference>
<dbReference type="PANTHER" id="PTHR34039:SF1">
    <property type="entry name" value="UPF0102 PROTEIN YRAN"/>
    <property type="match status" value="1"/>
</dbReference>
<dbReference type="SUPFAM" id="SSF52980">
    <property type="entry name" value="Restriction endonuclease-like"/>
    <property type="match status" value="1"/>
</dbReference>
<comment type="similarity">
    <text evidence="1 2">Belongs to the UPF0102 family.</text>
</comment>
<dbReference type="RefSeq" id="WP_263052451.1">
    <property type="nucleotide sequence ID" value="NZ_CP106735.1"/>
</dbReference>
<name>A0ABY6D3I9_9BACT</name>